<dbReference type="EMBL" id="JAZAVJ010000482">
    <property type="protein sequence ID" value="KAK7397577.1"/>
    <property type="molecule type" value="Genomic_DNA"/>
</dbReference>
<proteinExistence type="predicted"/>
<accession>A0ABR1GH38</accession>
<organism evidence="2 3">
    <name type="scientific">Neonectria punicea</name>
    <dbReference type="NCBI Taxonomy" id="979145"/>
    <lineage>
        <taxon>Eukaryota</taxon>
        <taxon>Fungi</taxon>
        <taxon>Dikarya</taxon>
        <taxon>Ascomycota</taxon>
        <taxon>Pezizomycotina</taxon>
        <taxon>Sordariomycetes</taxon>
        <taxon>Hypocreomycetidae</taxon>
        <taxon>Hypocreales</taxon>
        <taxon>Nectriaceae</taxon>
        <taxon>Neonectria</taxon>
    </lineage>
</organism>
<dbReference type="Proteomes" id="UP001498476">
    <property type="component" value="Unassembled WGS sequence"/>
</dbReference>
<sequence length="251" mass="28067">MTFLPDFVGPIGSSTANPIPETPLNQPSNDTAGCSCISDTLDVVQKLDDDYFQLRTLAFDHVLKLQKWLIFNCCKPLDCNKCTNLLQTYTIILIICDRVAEMFKCLSRRIKLPHINPDSGGDAMTGTLDMTSPSSASTMPSDEAILSEVSAAQLFDSLSGDAGIKTRCNAEMFSPEFRAQYSYDEQLHMIRVLTKIQVRNFNQLLMRIGEMPQSQHNQARFGKICSLIKRLQESGDSMDESFRAMLDKFVG</sequence>
<reference evidence="2 3" key="1">
    <citation type="journal article" date="2025" name="Microbiol. Resour. Announc.">
        <title>Draft genome sequences for Neonectria magnoliae and Neonectria punicea, canker pathogens of Liriodendron tulipifera and Acer saccharum in West Virginia.</title>
        <authorList>
            <person name="Petronek H.M."/>
            <person name="Kasson M.T."/>
            <person name="Metheny A.M."/>
            <person name="Stauder C.M."/>
            <person name="Lovett B."/>
            <person name="Lynch S.C."/>
            <person name="Garnas J.R."/>
            <person name="Kasson L.R."/>
            <person name="Stajich J.E."/>
        </authorList>
    </citation>
    <scope>NUCLEOTIDE SEQUENCE [LARGE SCALE GENOMIC DNA]</scope>
    <source>
        <strain evidence="2 3">NRRL 64653</strain>
    </source>
</reference>
<comment type="caution">
    <text evidence="2">The sequence shown here is derived from an EMBL/GenBank/DDBJ whole genome shotgun (WGS) entry which is preliminary data.</text>
</comment>
<keyword evidence="3" id="KW-1185">Reference proteome</keyword>
<evidence type="ECO:0000313" key="3">
    <source>
        <dbReference type="Proteomes" id="UP001498476"/>
    </source>
</evidence>
<gene>
    <name evidence="2" type="ORF">QQX98_013052</name>
</gene>
<evidence type="ECO:0000256" key="1">
    <source>
        <dbReference type="SAM" id="MobiDB-lite"/>
    </source>
</evidence>
<protein>
    <submittedName>
        <fullName evidence="2">Uncharacterized protein</fullName>
    </submittedName>
</protein>
<evidence type="ECO:0000313" key="2">
    <source>
        <dbReference type="EMBL" id="KAK7397577.1"/>
    </source>
</evidence>
<feature type="region of interest" description="Disordered" evidence="1">
    <location>
        <begin position="1"/>
        <end position="27"/>
    </location>
</feature>
<name>A0ABR1GH38_9HYPO</name>
<feature type="compositionally biased region" description="Polar residues" evidence="1">
    <location>
        <begin position="12"/>
        <end position="27"/>
    </location>
</feature>